<keyword evidence="14 22" id="KW-1133">Transmembrane helix</keyword>
<feature type="domain" description="Glycosyl transferase family 51" evidence="24">
    <location>
        <begin position="95"/>
        <end position="271"/>
    </location>
</feature>
<evidence type="ECO:0000259" key="23">
    <source>
        <dbReference type="Pfam" id="PF00905"/>
    </source>
</evidence>
<dbReference type="PANTHER" id="PTHR32282">
    <property type="entry name" value="BINDING PROTEIN TRANSPEPTIDASE, PUTATIVE-RELATED"/>
    <property type="match status" value="1"/>
</dbReference>
<comment type="catalytic activity">
    <reaction evidence="18">
        <text>Preferential cleavage: (Ac)2-L-Lys-D-Ala-|-D-Ala. Also transpeptidation of peptidyl-alanyl moieties that are N-acyl substituents of D-alanine.</text>
        <dbReference type="EC" id="3.4.16.4"/>
    </reaction>
</comment>
<comment type="caution">
    <text evidence="25">The sequence shown here is derived from an EMBL/GenBank/DDBJ whole genome shotgun (WGS) entry which is preliminary data.</text>
</comment>
<evidence type="ECO:0000256" key="14">
    <source>
        <dbReference type="ARBA" id="ARBA00022989"/>
    </source>
</evidence>
<dbReference type="Gene3D" id="3.40.710.10">
    <property type="entry name" value="DD-peptidase/beta-lactamase superfamily"/>
    <property type="match status" value="2"/>
</dbReference>
<keyword evidence="7" id="KW-0645">Protease</keyword>
<evidence type="ECO:0000256" key="13">
    <source>
        <dbReference type="ARBA" id="ARBA00022984"/>
    </source>
</evidence>
<dbReference type="NCBIfam" id="TIGR02074">
    <property type="entry name" value="PBP_1a_fam"/>
    <property type="match status" value="1"/>
</dbReference>
<dbReference type="EMBL" id="PHFL01000058">
    <property type="protein sequence ID" value="RFM23769.1"/>
    <property type="molecule type" value="Genomic_DNA"/>
</dbReference>
<keyword evidence="10 22" id="KW-0812">Transmembrane</keyword>
<evidence type="ECO:0000256" key="20">
    <source>
        <dbReference type="ARBA" id="ARBA00060592"/>
    </source>
</evidence>
<dbReference type="GO" id="GO:0005886">
    <property type="term" value="C:plasma membrane"/>
    <property type="evidence" value="ECO:0007669"/>
    <property type="project" value="UniProtKB-SubCell"/>
</dbReference>
<evidence type="ECO:0000256" key="22">
    <source>
        <dbReference type="SAM" id="Phobius"/>
    </source>
</evidence>
<dbReference type="GO" id="GO:0030288">
    <property type="term" value="C:outer membrane-bounded periplasmic space"/>
    <property type="evidence" value="ECO:0007669"/>
    <property type="project" value="TreeGrafter"/>
</dbReference>
<accession>A0A395LZ18</accession>
<evidence type="ECO:0000256" key="2">
    <source>
        <dbReference type="ARBA" id="ARBA00004752"/>
    </source>
</evidence>
<evidence type="ECO:0000256" key="1">
    <source>
        <dbReference type="ARBA" id="ARBA00004236"/>
    </source>
</evidence>
<dbReference type="Pfam" id="PF00905">
    <property type="entry name" value="Transpeptidase"/>
    <property type="match status" value="1"/>
</dbReference>
<evidence type="ECO:0000256" key="5">
    <source>
        <dbReference type="ARBA" id="ARBA00022475"/>
    </source>
</evidence>
<sequence>MGNQPPFSPEESSKESSYSSKEREAYFNSPEYRRRMARRRRLLDWVFYAIVGTLGIGFLALLIAVVWLSRSLPSLEQLENPKPQLATEVYSADGVLLTKFFNQNRTVVRLDSISPHVIHALIATEDLNFYNHWGFDAPRFMRAMIENVGLVLRGRRARGASTITQQLARNLWLTPERSIARKIQEILISIQIERTYTKEEILSLYLNTVYFGEGAHGIEAAAWTYFAKPASQLTVPESATLIAALKEPARYNPVKNPKAALARRNLIISLMERAKFITAHEAEQYRASKITLHYTPVTDIGIAPYFTEYVRRQLQAAAEKHNFDIYRDGLVVYTTLDTRMQAHAERAIQQHLPWLQAEFNKHWRWDSRRGDSLRTIFIKESDRFKELIAKGLSEKEAIRQLKNDKNWLDTLLREKTVVQTAFVAIEPSTGHIKAWVGGIDFTKYKFDHVWQAKRQPGSTFKPFVYTGAIDQGIPPNYKILNQPIAIKTPQKMWMPENSEKDVGGLVTLREAIANSMNLVTIRLAQAHVPPSKIAQYARRMGIETPLEENLALALGASVVTPLELTSAYGTFANNGVHVSPISILRVEDRFGNTILTNKPVKREAINAATNYVMITMLKGVIDRGTGAAIRSKYNFRYEAAGKTGTTQEQGDAWFMGFTPQLVAGVWTGFDDQRIKFTSMSYGQGSRAALPIWALFMKACYDDKSLNYEPQYFVRPSNVYTRLISLDTNLPTDVSSPRAYVEFFTDASLRRYASLIPGSDSLKLSMPIALPTANKKRGEGEY</sequence>
<keyword evidence="9" id="KW-0808">Transferase</keyword>
<feature type="transmembrane region" description="Helical" evidence="22">
    <location>
        <begin position="42"/>
        <end position="68"/>
    </location>
</feature>
<dbReference type="SUPFAM" id="SSF56601">
    <property type="entry name" value="beta-lactamase/transpeptidase-like"/>
    <property type="match status" value="1"/>
</dbReference>
<gene>
    <name evidence="25" type="ORF">D0433_09040</name>
</gene>
<evidence type="ECO:0000256" key="21">
    <source>
        <dbReference type="SAM" id="MobiDB-lite"/>
    </source>
</evidence>
<evidence type="ECO:0000256" key="7">
    <source>
        <dbReference type="ARBA" id="ARBA00022670"/>
    </source>
</evidence>
<comment type="similarity">
    <text evidence="3">In the C-terminal section; belongs to the transpeptidase family.</text>
</comment>
<comment type="similarity">
    <text evidence="4">In the N-terminal section; belongs to the glycosyltransferase 51 family.</text>
</comment>
<dbReference type="GO" id="GO:0009252">
    <property type="term" value="P:peptidoglycan biosynthetic process"/>
    <property type="evidence" value="ECO:0007669"/>
    <property type="project" value="UniProtKB-KW"/>
</dbReference>
<dbReference type="Gene3D" id="1.10.3810.10">
    <property type="entry name" value="Biosynthetic peptidoglycan transglycosylase-like"/>
    <property type="match status" value="1"/>
</dbReference>
<proteinExistence type="inferred from homology"/>
<reference evidence="25 26" key="1">
    <citation type="journal article" date="2011" name="ISME J.">
        <title>Community ecology of hot spring cyanobacterial mats: predominant populations and their functional potential.</title>
        <authorList>
            <person name="Klatt C.G."/>
            <person name="Wood J.M."/>
            <person name="Rusch D.B."/>
            <person name="Bateson M.M."/>
            <person name="Hamamura N."/>
            <person name="Heidelberg J.F."/>
            <person name="Grossman A.R."/>
            <person name="Bhaya D."/>
            <person name="Cohan F.M."/>
            <person name="Kuhl M."/>
            <person name="Bryant D.A."/>
            <person name="Ward D.M."/>
        </authorList>
    </citation>
    <scope>NUCLEOTIDE SEQUENCE [LARGE SCALE GENOMIC DNA]</scope>
    <source>
        <strain evidence="25">OS</strain>
    </source>
</reference>
<organism evidence="25 26">
    <name type="scientific">Candidatus Thermochlorobacter aerophilus</name>
    <dbReference type="NCBI Taxonomy" id="1868324"/>
    <lineage>
        <taxon>Bacteria</taxon>
        <taxon>Pseudomonadati</taxon>
        <taxon>Chlorobiota</taxon>
        <taxon>Chlorobiia</taxon>
        <taxon>Chlorobiales</taxon>
        <taxon>Candidatus Thermochlorobacteriaceae</taxon>
        <taxon>Candidatus Thermochlorobacter</taxon>
    </lineage>
</organism>
<dbReference type="Pfam" id="PF00912">
    <property type="entry name" value="Transgly"/>
    <property type="match status" value="1"/>
</dbReference>
<keyword evidence="11" id="KW-0378">Hydrolase</keyword>
<evidence type="ECO:0000259" key="24">
    <source>
        <dbReference type="Pfam" id="PF00912"/>
    </source>
</evidence>
<evidence type="ECO:0000256" key="3">
    <source>
        <dbReference type="ARBA" id="ARBA00007090"/>
    </source>
</evidence>
<evidence type="ECO:0000256" key="17">
    <source>
        <dbReference type="ARBA" id="ARBA00023316"/>
    </source>
</evidence>
<dbReference type="Proteomes" id="UP000266389">
    <property type="component" value="Unassembled WGS sequence"/>
</dbReference>
<dbReference type="GO" id="GO:0008955">
    <property type="term" value="F:peptidoglycan glycosyltransferase activity"/>
    <property type="evidence" value="ECO:0007669"/>
    <property type="project" value="UniProtKB-EC"/>
</dbReference>
<keyword evidence="12" id="KW-0133">Cell shape</keyword>
<evidence type="ECO:0000256" key="10">
    <source>
        <dbReference type="ARBA" id="ARBA00022692"/>
    </source>
</evidence>
<keyword evidence="17" id="KW-0961">Cell wall biogenesis/degradation</keyword>
<evidence type="ECO:0000256" key="15">
    <source>
        <dbReference type="ARBA" id="ARBA00023136"/>
    </source>
</evidence>
<comment type="subcellular location">
    <subcellularLocation>
        <location evidence="1">Cell membrane</location>
    </subcellularLocation>
</comment>
<evidence type="ECO:0000256" key="18">
    <source>
        <dbReference type="ARBA" id="ARBA00034000"/>
    </source>
</evidence>
<comment type="pathway">
    <text evidence="20">Glycan biosynthesis.</text>
</comment>
<feature type="region of interest" description="Disordered" evidence="21">
    <location>
        <begin position="1"/>
        <end position="22"/>
    </location>
</feature>
<comment type="catalytic activity">
    <reaction evidence="19">
        <text>[GlcNAc-(1-&gt;4)-Mur2Ac(oyl-L-Ala-gamma-D-Glu-L-Lys-D-Ala-D-Ala)](n)-di-trans,octa-cis-undecaprenyl diphosphate + beta-D-GlcNAc-(1-&gt;4)-Mur2Ac(oyl-L-Ala-gamma-D-Glu-L-Lys-D-Ala-D-Ala)-di-trans,octa-cis-undecaprenyl diphosphate = [GlcNAc-(1-&gt;4)-Mur2Ac(oyl-L-Ala-gamma-D-Glu-L-Lys-D-Ala-D-Ala)](n+1)-di-trans,octa-cis-undecaprenyl diphosphate + di-trans,octa-cis-undecaprenyl diphosphate + H(+)</text>
        <dbReference type="Rhea" id="RHEA:23708"/>
        <dbReference type="Rhea" id="RHEA-COMP:9602"/>
        <dbReference type="Rhea" id="RHEA-COMP:9603"/>
        <dbReference type="ChEBI" id="CHEBI:15378"/>
        <dbReference type="ChEBI" id="CHEBI:58405"/>
        <dbReference type="ChEBI" id="CHEBI:60033"/>
        <dbReference type="ChEBI" id="CHEBI:78435"/>
        <dbReference type="EC" id="2.4.99.28"/>
    </reaction>
</comment>
<evidence type="ECO:0000256" key="16">
    <source>
        <dbReference type="ARBA" id="ARBA00023268"/>
    </source>
</evidence>
<dbReference type="SUPFAM" id="SSF53955">
    <property type="entry name" value="Lysozyme-like"/>
    <property type="match status" value="1"/>
</dbReference>
<dbReference type="GO" id="GO:0008360">
    <property type="term" value="P:regulation of cell shape"/>
    <property type="evidence" value="ECO:0007669"/>
    <property type="project" value="UniProtKB-KW"/>
</dbReference>
<dbReference type="GO" id="GO:0071555">
    <property type="term" value="P:cell wall organization"/>
    <property type="evidence" value="ECO:0007669"/>
    <property type="project" value="UniProtKB-KW"/>
</dbReference>
<keyword evidence="6" id="KW-0121">Carboxypeptidase</keyword>
<evidence type="ECO:0000256" key="12">
    <source>
        <dbReference type="ARBA" id="ARBA00022960"/>
    </source>
</evidence>
<protein>
    <submittedName>
        <fullName evidence="25">PBP1A family penicillin-binding protein</fullName>
    </submittedName>
</protein>
<evidence type="ECO:0000256" key="4">
    <source>
        <dbReference type="ARBA" id="ARBA00007739"/>
    </source>
</evidence>
<comment type="pathway">
    <text evidence="2">Cell wall biogenesis; peptidoglycan biosynthesis.</text>
</comment>
<keyword evidence="16" id="KW-0511">Multifunctional enzyme</keyword>
<feature type="domain" description="Penicillin-binding protein transpeptidase" evidence="23">
    <location>
        <begin position="421"/>
        <end position="660"/>
    </location>
</feature>
<keyword evidence="15 22" id="KW-0472">Membrane</keyword>
<evidence type="ECO:0000256" key="11">
    <source>
        <dbReference type="ARBA" id="ARBA00022801"/>
    </source>
</evidence>
<dbReference type="PANTHER" id="PTHR32282:SF11">
    <property type="entry name" value="PENICILLIN-BINDING PROTEIN 1B"/>
    <property type="match status" value="1"/>
</dbReference>
<dbReference type="InterPro" id="IPR023346">
    <property type="entry name" value="Lysozyme-like_dom_sf"/>
</dbReference>
<dbReference type="AlphaFoldDB" id="A0A395LZ18"/>
<dbReference type="InterPro" id="IPR012338">
    <property type="entry name" value="Beta-lactam/transpept-like"/>
</dbReference>
<dbReference type="InterPro" id="IPR001460">
    <property type="entry name" value="PCN-bd_Tpept"/>
</dbReference>
<evidence type="ECO:0000256" key="6">
    <source>
        <dbReference type="ARBA" id="ARBA00022645"/>
    </source>
</evidence>
<dbReference type="GO" id="GO:0009002">
    <property type="term" value="F:serine-type D-Ala-D-Ala carboxypeptidase activity"/>
    <property type="evidence" value="ECO:0007669"/>
    <property type="project" value="UniProtKB-EC"/>
</dbReference>
<dbReference type="GO" id="GO:0006508">
    <property type="term" value="P:proteolysis"/>
    <property type="evidence" value="ECO:0007669"/>
    <property type="project" value="UniProtKB-KW"/>
</dbReference>
<name>A0A395LZ18_9BACT</name>
<dbReference type="InterPro" id="IPR050396">
    <property type="entry name" value="Glycosyltr_51/Transpeptidase"/>
</dbReference>
<evidence type="ECO:0000256" key="8">
    <source>
        <dbReference type="ARBA" id="ARBA00022676"/>
    </source>
</evidence>
<evidence type="ECO:0000256" key="19">
    <source>
        <dbReference type="ARBA" id="ARBA00049902"/>
    </source>
</evidence>
<keyword evidence="13" id="KW-0573">Peptidoglycan synthesis</keyword>
<dbReference type="GO" id="GO:0008658">
    <property type="term" value="F:penicillin binding"/>
    <property type="evidence" value="ECO:0007669"/>
    <property type="project" value="InterPro"/>
</dbReference>
<dbReference type="InterPro" id="IPR036950">
    <property type="entry name" value="PBP_transglycosylase"/>
</dbReference>
<evidence type="ECO:0000313" key="25">
    <source>
        <dbReference type="EMBL" id="RFM23769.1"/>
    </source>
</evidence>
<keyword evidence="5" id="KW-1003">Cell membrane</keyword>
<dbReference type="InterPro" id="IPR001264">
    <property type="entry name" value="Glyco_trans_51"/>
</dbReference>
<evidence type="ECO:0000313" key="26">
    <source>
        <dbReference type="Proteomes" id="UP000266389"/>
    </source>
</evidence>
<dbReference type="FunFam" id="1.10.3810.10:FF:000003">
    <property type="entry name" value="Penicillin-binding protein 1a"/>
    <property type="match status" value="1"/>
</dbReference>
<keyword evidence="8" id="KW-0328">Glycosyltransferase</keyword>
<evidence type="ECO:0000256" key="9">
    <source>
        <dbReference type="ARBA" id="ARBA00022679"/>
    </source>
</evidence>